<dbReference type="GO" id="GO:0005737">
    <property type="term" value="C:cytoplasm"/>
    <property type="evidence" value="ECO:0007669"/>
    <property type="project" value="UniProtKB-SubCell"/>
</dbReference>
<dbReference type="Gene3D" id="2.40.10.240">
    <property type="entry name" value="QueA-like"/>
    <property type="match status" value="1"/>
</dbReference>
<evidence type="ECO:0000313" key="6">
    <source>
        <dbReference type="EMBL" id="OHA21973.1"/>
    </source>
</evidence>
<keyword evidence="1 5" id="KW-0963">Cytoplasm</keyword>
<comment type="caution">
    <text evidence="6">The sequence shown here is derived from an EMBL/GenBank/DDBJ whole genome shotgun (WGS) entry which is preliminary data.</text>
</comment>
<comment type="catalytic activity">
    <reaction evidence="5">
        <text>7-aminomethyl-7-carbaguanosine(34) in tRNA + S-adenosyl-L-methionine = epoxyqueuosine(34) in tRNA + adenine + L-methionine + 2 H(+)</text>
        <dbReference type="Rhea" id="RHEA:32155"/>
        <dbReference type="Rhea" id="RHEA-COMP:10342"/>
        <dbReference type="Rhea" id="RHEA-COMP:18582"/>
        <dbReference type="ChEBI" id="CHEBI:15378"/>
        <dbReference type="ChEBI" id="CHEBI:16708"/>
        <dbReference type="ChEBI" id="CHEBI:57844"/>
        <dbReference type="ChEBI" id="CHEBI:59789"/>
        <dbReference type="ChEBI" id="CHEBI:82833"/>
        <dbReference type="ChEBI" id="CHEBI:194443"/>
        <dbReference type="EC" id="2.4.99.17"/>
    </reaction>
</comment>
<dbReference type="Gene3D" id="3.40.1780.10">
    <property type="entry name" value="QueA-like"/>
    <property type="match status" value="1"/>
</dbReference>
<dbReference type="PANTHER" id="PTHR30307:SF0">
    <property type="entry name" value="S-ADENOSYLMETHIONINE:TRNA RIBOSYLTRANSFERASE-ISOMERASE"/>
    <property type="match status" value="1"/>
</dbReference>
<sequence length="353" mass="40116">MSTEDNKYSYELPEELIAKKPAEPRDSARLFIFDTKSGRIDFDIFSNLNKYLPEHSLLVFNNTKVVPARINLYKKTGGKVEILFLVNEWGGGDTSFKVMADRRLEIGDELSIGEKFRKDFLVEKQESHFFWLRPNFEANKIFEILEEFGMTPIPKYIKGTDISEKELREKYQSIFAKNPSSVAAPTASLHFTSGLLAKLSNAGFDRTFVTLNVGLGTFAPLTDENFKKESLHSESFMIKDDAVESIRDAKSNRNPVVAVGTTVARTLESAASHIFEMNCPISGSTNIFIHPPFNFKVVDCLVTNFHLPNSSLMMMVEAFLENKKSPLHLVELYKKAIKERFRFYSFGDGMLIK</sequence>
<evidence type="ECO:0000313" key="7">
    <source>
        <dbReference type="Proteomes" id="UP000177130"/>
    </source>
</evidence>
<dbReference type="UniPathway" id="UPA00392"/>
<dbReference type="STRING" id="1802306.A3C72_01090"/>
<gene>
    <name evidence="5" type="primary">queA</name>
    <name evidence="6" type="ORF">A3C72_01090</name>
</gene>
<dbReference type="Proteomes" id="UP000177130">
    <property type="component" value="Unassembled WGS sequence"/>
</dbReference>
<dbReference type="Pfam" id="PF02547">
    <property type="entry name" value="Queuosine_synth"/>
    <property type="match status" value="1"/>
</dbReference>
<dbReference type="InterPro" id="IPR036100">
    <property type="entry name" value="QueA_sf"/>
</dbReference>
<dbReference type="GO" id="GO:0051075">
    <property type="term" value="F:S-adenosylmethionine:tRNA ribosyltransferase-isomerase activity"/>
    <property type="evidence" value="ECO:0007669"/>
    <property type="project" value="UniProtKB-EC"/>
</dbReference>
<accession>A0A1G2MDS4</accession>
<evidence type="ECO:0000256" key="1">
    <source>
        <dbReference type="ARBA" id="ARBA00022490"/>
    </source>
</evidence>
<proteinExistence type="inferred from homology"/>
<keyword evidence="2 5" id="KW-0808">Transferase</keyword>
<evidence type="ECO:0000256" key="3">
    <source>
        <dbReference type="ARBA" id="ARBA00022691"/>
    </source>
</evidence>
<dbReference type="PANTHER" id="PTHR30307">
    <property type="entry name" value="S-ADENOSYLMETHIONINE:TRNA RIBOSYLTRANSFERASE-ISOMERASE"/>
    <property type="match status" value="1"/>
</dbReference>
<comment type="subunit">
    <text evidence="5">Monomer.</text>
</comment>
<dbReference type="InterPro" id="IPR003699">
    <property type="entry name" value="QueA"/>
</dbReference>
<keyword evidence="6" id="KW-0413">Isomerase</keyword>
<dbReference type="EMBL" id="MHRK01000062">
    <property type="protein sequence ID" value="OHA21973.1"/>
    <property type="molecule type" value="Genomic_DNA"/>
</dbReference>
<keyword evidence="3 5" id="KW-0949">S-adenosyl-L-methionine</keyword>
<comment type="pathway">
    <text evidence="5">tRNA modification; tRNA-queuosine biosynthesis.</text>
</comment>
<evidence type="ECO:0000256" key="4">
    <source>
        <dbReference type="ARBA" id="ARBA00022785"/>
    </source>
</evidence>
<comment type="function">
    <text evidence="5">Transfers and isomerizes the ribose moiety from AdoMet to the 7-aminomethyl group of 7-deazaguanine (preQ1-tRNA) to give epoxyqueuosine (oQ-tRNA).</text>
</comment>
<organism evidence="6 7">
    <name type="scientific">Candidatus Taylorbacteria bacterium RIFCSPHIGHO2_02_FULL_43_32b</name>
    <dbReference type="NCBI Taxonomy" id="1802306"/>
    <lineage>
        <taxon>Bacteria</taxon>
        <taxon>Candidatus Tayloriibacteriota</taxon>
    </lineage>
</organism>
<dbReference type="EC" id="2.4.99.17" evidence="5"/>
<keyword evidence="4 5" id="KW-0671">Queuosine biosynthesis</keyword>
<dbReference type="HAMAP" id="MF_00113">
    <property type="entry name" value="QueA"/>
    <property type="match status" value="1"/>
</dbReference>
<dbReference type="AlphaFoldDB" id="A0A1G2MDS4"/>
<reference evidence="6 7" key="1">
    <citation type="journal article" date="2016" name="Nat. Commun.">
        <title>Thousands of microbial genomes shed light on interconnected biogeochemical processes in an aquifer system.</title>
        <authorList>
            <person name="Anantharaman K."/>
            <person name="Brown C.T."/>
            <person name="Hug L.A."/>
            <person name="Sharon I."/>
            <person name="Castelle C.J."/>
            <person name="Probst A.J."/>
            <person name="Thomas B.C."/>
            <person name="Singh A."/>
            <person name="Wilkins M.J."/>
            <person name="Karaoz U."/>
            <person name="Brodie E.L."/>
            <person name="Williams K.H."/>
            <person name="Hubbard S.S."/>
            <person name="Banfield J.F."/>
        </authorList>
    </citation>
    <scope>NUCLEOTIDE SEQUENCE [LARGE SCALE GENOMIC DNA]</scope>
</reference>
<dbReference type="NCBIfam" id="NF001140">
    <property type="entry name" value="PRK00147.1"/>
    <property type="match status" value="1"/>
</dbReference>
<evidence type="ECO:0000256" key="5">
    <source>
        <dbReference type="HAMAP-Rule" id="MF_00113"/>
    </source>
</evidence>
<comment type="subcellular location">
    <subcellularLocation>
        <location evidence="5">Cytoplasm</location>
    </subcellularLocation>
</comment>
<dbReference type="GO" id="GO:0008616">
    <property type="term" value="P:tRNA queuosine(34) biosynthetic process"/>
    <property type="evidence" value="ECO:0007669"/>
    <property type="project" value="UniProtKB-UniRule"/>
</dbReference>
<name>A0A1G2MDS4_9BACT</name>
<dbReference type="InterPro" id="IPR042118">
    <property type="entry name" value="QueA_dom1"/>
</dbReference>
<protein>
    <recommendedName>
        <fullName evidence="5">S-adenosylmethionine:tRNA ribosyltransferase-isomerase</fullName>
        <ecNumber evidence="5">2.4.99.17</ecNumber>
    </recommendedName>
    <alternativeName>
        <fullName evidence="5">Queuosine biosynthesis protein QueA</fullName>
    </alternativeName>
</protein>
<comment type="similarity">
    <text evidence="5">Belongs to the QueA family.</text>
</comment>
<evidence type="ECO:0000256" key="2">
    <source>
        <dbReference type="ARBA" id="ARBA00022679"/>
    </source>
</evidence>
<dbReference type="NCBIfam" id="TIGR00113">
    <property type="entry name" value="queA"/>
    <property type="match status" value="1"/>
</dbReference>
<dbReference type="InterPro" id="IPR042119">
    <property type="entry name" value="QueA_dom2"/>
</dbReference>
<dbReference type="SUPFAM" id="SSF111337">
    <property type="entry name" value="QueA-like"/>
    <property type="match status" value="1"/>
</dbReference>